<feature type="domain" description="O-methyltransferase C-terminal" evidence="6">
    <location>
        <begin position="104"/>
        <end position="318"/>
    </location>
</feature>
<dbReference type="PROSITE" id="PS51683">
    <property type="entry name" value="SAM_OMT_II"/>
    <property type="match status" value="1"/>
</dbReference>
<keyword evidence="5" id="KW-0732">Signal</keyword>
<dbReference type="SUPFAM" id="SSF53335">
    <property type="entry name" value="S-adenosyl-L-methionine-dependent methyltransferases"/>
    <property type="match status" value="1"/>
</dbReference>
<feature type="signal peptide" evidence="5">
    <location>
        <begin position="1"/>
        <end position="19"/>
    </location>
</feature>
<dbReference type="GO" id="GO:0008171">
    <property type="term" value="F:O-methyltransferase activity"/>
    <property type="evidence" value="ECO:0007669"/>
    <property type="project" value="InterPro"/>
</dbReference>
<dbReference type="Pfam" id="PF00891">
    <property type="entry name" value="Methyltransf_2"/>
    <property type="match status" value="1"/>
</dbReference>
<dbReference type="SUPFAM" id="SSF46785">
    <property type="entry name" value="Winged helix' DNA-binding domain"/>
    <property type="match status" value="1"/>
</dbReference>
<keyword evidence="3" id="KW-0949">S-adenosyl-L-methionine</keyword>
<organism evidence="8 9">
    <name type="scientific">Streptomyces tsukubensis</name>
    <dbReference type="NCBI Taxonomy" id="83656"/>
    <lineage>
        <taxon>Bacteria</taxon>
        <taxon>Bacillati</taxon>
        <taxon>Actinomycetota</taxon>
        <taxon>Actinomycetes</taxon>
        <taxon>Kitasatosporales</taxon>
        <taxon>Streptomycetaceae</taxon>
        <taxon>Streptomyces</taxon>
    </lineage>
</organism>
<dbReference type="InterPro" id="IPR016461">
    <property type="entry name" value="COMT-like"/>
</dbReference>
<feature type="domain" description="O-methyltransferase dimerisation" evidence="7">
    <location>
        <begin position="9"/>
        <end position="74"/>
    </location>
</feature>
<dbReference type="STRING" id="83656.B1H18_05860"/>
<name>A0A1V4ADP2_9ACTN</name>
<accession>A0A1V4ADP2</accession>
<reference evidence="8 9" key="1">
    <citation type="submission" date="2017-02" db="EMBL/GenBank/DDBJ databases">
        <title>Draft Genome Sequence of Streptomyces tsukubaensis F601, a Producer of the immunosuppressant tacrolimus FK506.</title>
        <authorList>
            <person name="Zong G."/>
            <person name="Zhong C."/>
            <person name="Fu J."/>
            <person name="Qin R."/>
            <person name="Cao G."/>
        </authorList>
    </citation>
    <scope>NUCLEOTIDE SEQUENCE [LARGE SCALE GENOMIC DNA]</scope>
    <source>
        <strain evidence="8 9">F601</strain>
    </source>
</reference>
<dbReference type="InterPro" id="IPR012967">
    <property type="entry name" value="COMT_dimerisation"/>
</dbReference>
<dbReference type="PANTHER" id="PTHR43712:SF2">
    <property type="entry name" value="O-METHYLTRANSFERASE CICE"/>
    <property type="match status" value="1"/>
</dbReference>
<keyword evidence="1" id="KW-0489">Methyltransferase</keyword>
<keyword evidence="2" id="KW-0808">Transferase</keyword>
<feature type="chain" id="PRO_5038551703" evidence="5">
    <location>
        <begin position="20"/>
        <end position="344"/>
    </location>
</feature>
<dbReference type="Pfam" id="PF08100">
    <property type="entry name" value="Dimerisation"/>
    <property type="match status" value="1"/>
</dbReference>
<dbReference type="GO" id="GO:0032259">
    <property type="term" value="P:methylation"/>
    <property type="evidence" value="ECO:0007669"/>
    <property type="project" value="UniProtKB-KW"/>
</dbReference>
<keyword evidence="9" id="KW-1185">Reference proteome</keyword>
<evidence type="ECO:0000256" key="3">
    <source>
        <dbReference type="ARBA" id="ARBA00022691"/>
    </source>
</evidence>
<dbReference type="EMBL" id="MVFC01000003">
    <property type="protein sequence ID" value="OON81675.1"/>
    <property type="molecule type" value="Genomic_DNA"/>
</dbReference>
<dbReference type="InterPro" id="IPR001077">
    <property type="entry name" value="COMT_C"/>
</dbReference>
<dbReference type="InterPro" id="IPR036388">
    <property type="entry name" value="WH-like_DNA-bd_sf"/>
</dbReference>
<dbReference type="InterPro" id="IPR029063">
    <property type="entry name" value="SAM-dependent_MTases_sf"/>
</dbReference>
<protein>
    <submittedName>
        <fullName evidence="8">Uncharacterized protein</fullName>
    </submittedName>
</protein>
<dbReference type="Proteomes" id="UP000190539">
    <property type="component" value="Unassembled WGS sequence"/>
</dbReference>
<dbReference type="GO" id="GO:0046983">
    <property type="term" value="F:protein dimerization activity"/>
    <property type="evidence" value="ECO:0007669"/>
    <property type="project" value="InterPro"/>
</dbReference>
<evidence type="ECO:0000256" key="4">
    <source>
        <dbReference type="PIRSR" id="PIRSR005739-1"/>
    </source>
</evidence>
<dbReference type="CDD" id="cd02440">
    <property type="entry name" value="AdoMet_MTases"/>
    <property type="match status" value="1"/>
</dbReference>
<comment type="caution">
    <text evidence="8">The sequence shown here is derived from an EMBL/GenBank/DDBJ whole genome shotgun (WGS) entry which is preliminary data.</text>
</comment>
<evidence type="ECO:0000313" key="8">
    <source>
        <dbReference type="EMBL" id="OON81675.1"/>
    </source>
</evidence>
<evidence type="ECO:0000313" key="9">
    <source>
        <dbReference type="Proteomes" id="UP000190539"/>
    </source>
</evidence>
<evidence type="ECO:0000259" key="6">
    <source>
        <dbReference type="Pfam" id="PF00891"/>
    </source>
</evidence>
<dbReference type="PIRSF" id="PIRSF005739">
    <property type="entry name" value="O-mtase"/>
    <property type="match status" value="1"/>
</dbReference>
<proteinExistence type="predicted"/>
<dbReference type="AlphaFoldDB" id="A0A1V4ADP2"/>
<sequence>MQIAWIAAGGCLSRALATAAGLGIADIMDGGPLPHRTLAERTGSDPDVMLRLMQVLAMGGVVESDEDGAFAMTEAFTALRADHPRSLRNFCILMGEMYDDAFGALPHTVRTGESGFRHVFGVPLYEYLETEPEAGRIFDGAMSELARPVVAALTERHDFSAVRTVVDVGGGDGTVLAGILARHPHLTGVCVDRTSVCARAEESLRAGPGHRAVGRVTFHPADIFEEVPAGGDRYLLKNVLHDWSPEMCVRVLTAIGRAMRRTIEAREPGLAPPRLLVLEPLLDREPDAAHVLFQMVMCGKDAGGLGESDVRRLLQRAGLVPVHVERLAGGHHVFECVPATEEAE</sequence>
<evidence type="ECO:0000256" key="5">
    <source>
        <dbReference type="SAM" id="SignalP"/>
    </source>
</evidence>
<dbReference type="PANTHER" id="PTHR43712">
    <property type="entry name" value="PUTATIVE (AFU_ORTHOLOGUE AFUA_4G14580)-RELATED"/>
    <property type="match status" value="1"/>
</dbReference>
<gene>
    <name evidence="8" type="ORF">B1H18_05860</name>
</gene>
<dbReference type="Gene3D" id="3.40.50.150">
    <property type="entry name" value="Vaccinia Virus protein VP39"/>
    <property type="match status" value="1"/>
</dbReference>
<feature type="active site" description="Proton acceptor" evidence="4">
    <location>
        <position position="241"/>
    </location>
</feature>
<dbReference type="Gene3D" id="1.10.287.1350">
    <property type="match status" value="1"/>
</dbReference>
<dbReference type="InterPro" id="IPR036390">
    <property type="entry name" value="WH_DNA-bd_sf"/>
</dbReference>
<evidence type="ECO:0000256" key="2">
    <source>
        <dbReference type="ARBA" id="ARBA00022679"/>
    </source>
</evidence>
<evidence type="ECO:0000259" key="7">
    <source>
        <dbReference type="Pfam" id="PF08100"/>
    </source>
</evidence>
<dbReference type="Gene3D" id="1.10.10.10">
    <property type="entry name" value="Winged helix-like DNA-binding domain superfamily/Winged helix DNA-binding domain"/>
    <property type="match status" value="1"/>
</dbReference>
<evidence type="ECO:0000256" key="1">
    <source>
        <dbReference type="ARBA" id="ARBA00022603"/>
    </source>
</evidence>